<dbReference type="CDD" id="cd04666">
    <property type="entry name" value="NUDIX_DIPP2_like_Nudt4"/>
    <property type="match status" value="1"/>
</dbReference>
<evidence type="ECO:0000256" key="1">
    <source>
        <dbReference type="ARBA" id="ARBA00001946"/>
    </source>
</evidence>
<keyword evidence="4" id="KW-0460">Magnesium</keyword>
<dbReference type="SUPFAM" id="SSF55811">
    <property type="entry name" value="Nudix"/>
    <property type="match status" value="1"/>
</dbReference>
<dbReference type="Proteomes" id="UP000295277">
    <property type="component" value="Unassembled WGS sequence"/>
</dbReference>
<dbReference type="GO" id="GO:1901907">
    <property type="term" value="P:diadenosine pentaphosphate catabolic process"/>
    <property type="evidence" value="ECO:0007669"/>
    <property type="project" value="TreeGrafter"/>
</dbReference>
<dbReference type="GO" id="GO:0071543">
    <property type="term" value="P:diphosphoinositol polyphosphate metabolic process"/>
    <property type="evidence" value="ECO:0007669"/>
    <property type="project" value="TreeGrafter"/>
</dbReference>
<gene>
    <name evidence="6" type="ORF">EV216_1061</name>
</gene>
<dbReference type="InterPro" id="IPR000086">
    <property type="entry name" value="NUDIX_hydrolase_dom"/>
</dbReference>
<keyword evidence="7" id="KW-1185">Reference proteome</keyword>
<evidence type="ECO:0000313" key="6">
    <source>
        <dbReference type="EMBL" id="TCM85701.1"/>
    </source>
</evidence>
<dbReference type="Pfam" id="PF00293">
    <property type="entry name" value="NUDIX"/>
    <property type="match status" value="1"/>
</dbReference>
<dbReference type="GO" id="GO:0005737">
    <property type="term" value="C:cytoplasm"/>
    <property type="evidence" value="ECO:0007669"/>
    <property type="project" value="TreeGrafter"/>
</dbReference>
<sequence length="157" mass="17191">MLKQVWTNLVLPLLGRPSRFQVAALCHRRAPAGDAPEILMITSRETGRWILPKGWPKAGHGAADMAAQEAWEEAGVRAGLVRPDPVGRYRYTKRLKGGVPVATDVEVFAVEVAALDDFFPESAERRRRWMSPAEAAEAVEEPELKALLGSFSAGFPA</sequence>
<evidence type="ECO:0000256" key="4">
    <source>
        <dbReference type="ARBA" id="ARBA00022842"/>
    </source>
</evidence>
<dbReference type="GO" id="GO:0046872">
    <property type="term" value="F:metal ion binding"/>
    <property type="evidence" value="ECO:0007669"/>
    <property type="project" value="UniProtKB-KW"/>
</dbReference>
<comment type="cofactor">
    <cofactor evidence="1">
        <name>Mg(2+)</name>
        <dbReference type="ChEBI" id="CHEBI:18420"/>
    </cofactor>
</comment>
<comment type="caution">
    <text evidence="6">The sequence shown here is derived from an EMBL/GenBank/DDBJ whole genome shotgun (WGS) entry which is preliminary data.</text>
</comment>
<keyword evidence="3" id="KW-0378">Hydrolase</keyword>
<evidence type="ECO:0000313" key="7">
    <source>
        <dbReference type="Proteomes" id="UP000295277"/>
    </source>
</evidence>
<evidence type="ECO:0000256" key="3">
    <source>
        <dbReference type="ARBA" id="ARBA00022801"/>
    </source>
</evidence>
<accession>A0A4R1YWX6</accession>
<name>A0A4R1YWX6_9RHOB</name>
<dbReference type="InterPro" id="IPR015797">
    <property type="entry name" value="NUDIX_hydrolase-like_dom_sf"/>
</dbReference>
<dbReference type="GO" id="GO:1901911">
    <property type="term" value="P:adenosine 5'-(hexahydrogen pentaphosphate) catabolic process"/>
    <property type="evidence" value="ECO:0007669"/>
    <property type="project" value="TreeGrafter"/>
</dbReference>
<dbReference type="AlphaFoldDB" id="A0A4R1YWX6"/>
<reference evidence="6 7" key="1">
    <citation type="submission" date="2019-03" db="EMBL/GenBank/DDBJ databases">
        <title>Genomic Encyclopedia of Type Strains, Phase IV (KMG-IV): sequencing the most valuable type-strain genomes for metagenomic binning, comparative biology and taxonomic classification.</title>
        <authorList>
            <person name="Goeker M."/>
        </authorList>
    </citation>
    <scope>NUCLEOTIDE SEQUENCE [LARGE SCALE GENOMIC DNA]</scope>
    <source>
        <strain evidence="6 7">DSM 21153</strain>
    </source>
</reference>
<feature type="domain" description="Nudix hydrolase" evidence="5">
    <location>
        <begin position="17"/>
        <end position="152"/>
    </location>
</feature>
<dbReference type="GO" id="GO:1901909">
    <property type="term" value="P:diadenosine hexaphosphate catabolic process"/>
    <property type="evidence" value="ECO:0007669"/>
    <property type="project" value="TreeGrafter"/>
</dbReference>
<organism evidence="6 7">
    <name type="scientific">Rhodovulum steppense</name>
    <dbReference type="NCBI Taxonomy" id="540251"/>
    <lineage>
        <taxon>Bacteria</taxon>
        <taxon>Pseudomonadati</taxon>
        <taxon>Pseudomonadota</taxon>
        <taxon>Alphaproteobacteria</taxon>
        <taxon>Rhodobacterales</taxon>
        <taxon>Paracoccaceae</taxon>
        <taxon>Rhodovulum</taxon>
    </lineage>
</organism>
<dbReference type="PANTHER" id="PTHR12629:SF0">
    <property type="entry name" value="DIPHOSPHOINOSITOL-POLYPHOSPHATE DIPHOSPHATASE"/>
    <property type="match status" value="1"/>
</dbReference>
<dbReference type="GO" id="GO:0034431">
    <property type="term" value="F:bis(5'-adenosyl)-hexaphosphatase activity"/>
    <property type="evidence" value="ECO:0007669"/>
    <property type="project" value="TreeGrafter"/>
</dbReference>
<protein>
    <submittedName>
        <fullName evidence="6">8-oxo-dGTP pyrophosphatase MutT (NUDIX family)</fullName>
    </submittedName>
</protein>
<proteinExistence type="predicted"/>
<dbReference type="OrthoDB" id="7066910at2"/>
<dbReference type="GO" id="GO:0000298">
    <property type="term" value="F:endopolyphosphatase activity"/>
    <property type="evidence" value="ECO:0007669"/>
    <property type="project" value="TreeGrafter"/>
</dbReference>
<dbReference type="Gene3D" id="3.90.79.10">
    <property type="entry name" value="Nucleoside Triphosphate Pyrophosphohydrolase"/>
    <property type="match status" value="1"/>
</dbReference>
<dbReference type="EMBL" id="SLVM01000006">
    <property type="protein sequence ID" value="TCM85701.1"/>
    <property type="molecule type" value="Genomic_DNA"/>
</dbReference>
<evidence type="ECO:0000256" key="2">
    <source>
        <dbReference type="ARBA" id="ARBA00022723"/>
    </source>
</evidence>
<evidence type="ECO:0000259" key="5">
    <source>
        <dbReference type="PROSITE" id="PS51462"/>
    </source>
</evidence>
<keyword evidence="2" id="KW-0479">Metal-binding</keyword>
<dbReference type="GO" id="GO:0034432">
    <property type="term" value="F:bis(5'-adenosyl)-pentaphosphatase activity"/>
    <property type="evidence" value="ECO:0007669"/>
    <property type="project" value="TreeGrafter"/>
</dbReference>
<dbReference type="PANTHER" id="PTHR12629">
    <property type="entry name" value="DIPHOSPHOINOSITOL POLYPHOSPHATE PHOSPHOHYDROLASE"/>
    <property type="match status" value="1"/>
</dbReference>
<dbReference type="GO" id="GO:0008486">
    <property type="term" value="F:diphosphoinositol-polyphosphate diphosphatase activity"/>
    <property type="evidence" value="ECO:0007669"/>
    <property type="project" value="TreeGrafter"/>
</dbReference>
<dbReference type="PROSITE" id="PS51462">
    <property type="entry name" value="NUDIX"/>
    <property type="match status" value="1"/>
</dbReference>
<dbReference type="RefSeq" id="WP_132693984.1">
    <property type="nucleotide sequence ID" value="NZ_SLVM01000006.1"/>
</dbReference>
<dbReference type="InterPro" id="IPR047198">
    <property type="entry name" value="DDP-like_NUDIX"/>
</dbReference>